<dbReference type="AlphaFoldDB" id="A0A151QRW2"/>
<evidence type="ECO:0000256" key="1">
    <source>
        <dbReference type="SAM" id="MobiDB-lite"/>
    </source>
</evidence>
<gene>
    <name evidence="2" type="ORF">KK1_046147</name>
    <name evidence="3" type="ORF">KK1_046151</name>
    <name evidence="4" type="ORF">KK1_046152</name>
</gene>
<evidence type="ECO:0000313" key="2">
    <source>
        <dbReference type="EMBL" id="KYP33038.1"/>
    </source>
</evidence>
<sequence>MDVDAAIGDDAKKVQHVTKKSSDELLRKFAEVGGSSNAPKRKKKRDSGGGGSAAFVERRWLLPAERKTALLQRVGIGRAHVTRTRDFRNKLLLGTLEKVRIQIFY</sequence>
<dbReference type="Gramene" id="C.cajan_42522.t">
    <property type="protein sequence ID" value="C.cajan_42522.t.cds1"/>
    <property type="gene ID" value="C.cajan_42522"/>
</dbReference>
<evidence type="ECO:0000313" key="4">
    <source>
        <dbReference type="EMBL" id="KYP33043.1"/>
    </source>
</evidence>
<protein>
    <submittedName>
        <fullName evidence="4">Uncharacterized protein</fullName>
    </submittedName>
</protein>
<name>A0A151QRW2_CAJCA</name>
<dbReference type="PANTHER" id="PTHR36355:SF1">
    <property type="entry name" value="EXPRESSED PROTEIN"/>
    <property type="match status" value="1"/>
</dbReference>
<dbReference type="EMBL" id="KQ485011">
    <property type="protein sequence ID" value="KYP33042.1"/>
    <property type="molecule type" value="Genomic_DNA"/>
</dbReference>
<dbReference type="PANTHER" id="PTHR36355">
    <property type="entry name" value="EXPRESSED PROTEIN"/>
    <property type="match status" value="1"/>
</dbReference>
<proteinExistence type="predicted"/>
<evidence type="ECO:0000313" key="3">
    <source>
        <dbReference type="EMBL" id="KYP33042.1"/>
    </source>
</evidence>
<keyword evidence="5" id="KW-1185">Reference proteome</keyword>
<dbReference type="OMA" id="WHRTVEG"/>
<dbReference type="Gramene" id="C.cajan_42521.t">
    <property type="protein sequence ID" value="C.cajan_42521.t.cds1"/>
    <property type="gene ID" value="C.cajan_42521"/>
</dbReference>
<dbReference type="Gramene" id="C.cajan_42517.t">
    <property type="protein sequence ID" value="C.cajan_42517.t.cds1"/>
    <property type="gene ID" value="C.cajan_42517"/>
</dbReference>
<reference evidence="4 5" key="1">
    <citation type="journal article" date="2012" name="Nat. Biotechnol.">
        <title>Draft genome sequence of pigeonpea (Cajanus cajan), an orphan legume crop of resource-poor farmers.</title>
        <authorList>
            <person name="Varshney R.K."/>
            <person name="Chen W."/>
            <person name="Li Y."/>
            <person name="Bharti A.K."/>
            <person name="Saxena R.K."/>
            <person name="Schlueter J.A."/>
            <person name="Donoghue M.T."/>
            <person name="Azam S."/>
            <person name="Fan G."/>
            <person name="Whaley A.M."/>
            <person name="Farmer A.D."/>
            <person name="Sheridan J."/>
            <person name="Iwata A."/>
            <person name="Tuteja R."/>
            <person name="Penmetsa R.V."/>
            <person name="Wu W."/>
            <person name="Upadhyaya H.D."/>
            <person name="Yang S.P."/>
            <person name="Shah T."/>
            <person name="Saxena K.B."/>
            <person name="Michael T."/>
            <person name="McCombie W.R."/>
            <person name="Yang B."/>
            <person name="Zhang G."/>
            <person name="Yang H."/>
            <person name="Wang J."/>
            <person name="Spillane C."/>
            <person name="Cook D.R."/>
            <person name="May G.D."/>
            <person name="Xu X."/>
            <person name="Jackson S.A."/>
        </authorList>
    </citation>
    <scope>NUCLEOTIDE SEQUENCE [LARGE SCALE GENOMIC DNA]</scope>
    <source>
        <strain evidence="5">cv. Asha</strain>
    </source>
</reference>
<accession>A0A151QRW2</accession>
<organism evidence="4 5">
    <name type="scientific">Cajanus cajan</name>
    <name type="common">Pigeon pea</name>
    <name type="synonym">Cajanus indicus</name>
    <dbReference type="NCBI Taxonomy" id="3821"/>
    <lineage>
        <taxon>Eukaryota</taxon>
        <taxon>Viridiplantae</taxon>
        <taxon>Streptophyta</taxon>
        <taxon>Embryophyta</taxon>
        <taxon>Tracheophyta</taxon>
        <taxon>Spermatophyta</taxon>
        <taxon>Magnoliopsida</taxon>
        <taxon>eudicotyledons</taxon>
        <taxon>Gunneridae</taxon>
        <taxon>Pentapetalae</taxon>
        <taxon>rosids</taxon>
        <taxon>fabids</taxon>
        <taxon>Fabales</taxon>
        <taxon>Fabaceae</taxon>
        <taxon>Papilionoideae</taxon>
        <taxon>50 kb inversion clade</taxon>
        <taxon>NPAAA clade</taxon>
        <taxon>indigoferoid/millettioid clade</taxon>
        <taxon>Phaseoleae</taxon>
        <taxon>Cajanus</taxon>
    </lineage>
</organism>
<dbReference type="EMBL" id="KQ485011">
    <property type="protein sequence ID" value="KYP33038.1"/>
    <property type="molecule type" value="Genomic_DNA"/>
</dbReference>
<evidence type="ECO:0000313" key="5">
    <source>
        <dbReference type="Proteomes" id="UP000075243"/>
    </source>
</evidence>
<dbReference type="Proteomes" id="UP000075243">
    <property type="component" value="Unassembled WGS sequence"/>
</dbReference>
<dbReference type="EMBL" id="KQ485011">
    <property type="protein sequence ID" value="KYP33043.1"/>
    <property type="molecule type" value="Genomic_DNA"/>
</dbReference>
<feature type="region of interest" description="Disordered" evidence="1">
    <location>
        <begin position="31"/>
        <end position="53"/>
    </location>
</feature>